<sequence length="72" mass="7720">MAIIVIENTLDSPQSIVISEDVDGEVLRRDLKPGENARISIDAVKAITIGAGDGKAAPADEVIPFFRSRYHG</sequence>
<organism evidence="1 2">
    <name type="scientific">Phenylobacterium montanum</name>
    <dbReference type="NCBI Taxonomy" id="2823693"/>
    <lineage>
        <taxon>Bacteria</taxon>
        <taxon>Pseudomonadati</taxon>
        <taxon>Pseudomonadota</taxon>
        <taxon>Alphaproteobacteria</taxon>
        <taxon>Caulobacterales</taxon>
        <taxon>Caulobacteraceae</taxon>
        <taxon>Phenylobacterium</taxon>
    </lineage>
</organism>
<keyword evidence="2" id="KW-1185">Reference proteome</keyword>
<name>A0A975IUR8_9CAUL</name>
<protein>
    <submittedName>
        <fullName evidence="1">Uncharacterized protein</fullName>
    </submittedName>
</protein>
<evidence type="ECO:0000313" key="1">
    <source>
        <dbReference type="EMBL" id="QUD88247.1"/>
    </source>
</evidence>
<dbReference type="AlphaFoldDB" id="A0A975IUR8"/>
<dbReference type="Proteomes" id="UP000676409">
    <property type="component" value="Chromosome"/>
</dbReference>
<gene>
    <name evidence="1" type="ORF">KCG34_24995</name>
</gene>
<dbReference type="EMBL" id="CP073078">
    <property type="protein sequence ID" value="QUD88247.1"/>
    <property type="molecule type" value="Genomic_DNA"/>
</dbReference>
<reference evidence="1" key="1">
    <citation type="submission" date="2021-04" db="EMBL/GenBank/DDBJ databases">
        <title>The complete genome sequence of Caulobacter sp. S6.</title>
        <authorList>
            <person name="Tang Y."/>
            <person name="Ouyang W."/>
            <person name="Liu Q."/>
            <person name="Huang B."/>
            <person name="Guo Z."/>
            <person name="Lei P."/>
        </authorList>
    </citation>
    <scope>NUCLEOTIDE SEQUENCE</scope>
    <source>
        <strain evidence="1">S6</strain>
    </source>
</reference>
<evidence type="ECO:0000313" key="2">
    <source>
        <dbReference type="Proteomes" id="UP000676409"/>
    </source>
</evidence>
<proteinExistence type="predicted"/>
<dbReference type="RefSeq" id="WP_211938298.1">
    <property type="nucleotide sequence ID" value="NZ_CP073078.1"/>
</dbReference>
<accession>A0A975IUR8</accession>
<dbReference type="KEGG" id="caul:KCG34_24995"/>